<accession>A0ABM3ZUG7</accession>
<dbReference type="InterPro" id="IPR050549">
    <property type="entry name" value="MFS_Trehalose_Transporter"/>
</dbReference>
<keyword evidence="2" id="KW-0813">Transport</keyword>
<dbReference type="GeneID" id="132799697"/>
<evidence type="ECO:0000256" key="3">
    <source>
        <dbReference type="SAM" id="Phobius"/>
    </source>
</evidence>
<name>A0ABM3ZUG7_ZIZJJ</name>
<evidence type="ECO:0000256" key="2">
    <source>
        <dbReference type="ARBA" id="ARBA00022597"/>
    </source>
</evidence>
<evidence type="ECO:0000313" key="5">
    <source>
        <dbReference type="RefSeq" id="XP_060668136.1"/>
    </source>
</evidence>
<organism evidence="4 5">
    <name type="scientific">Ziziphus jujuba</name>
    <name type="common">Chinese jujube</name>
    <name type="synonym">Ziziphus sativa</name>
    <dbReference type="NCBI Taxonomy" id="326968"/>
    <lineage>
        <taxon>Eukaryota</taxon>
        <taxon>Viridiplantae</taxon>
        <taxon>Streptophyta</taxon>
        <taxon>Embryophyta</taxon>
        <taxon>Tracheophyta</taxon>
        <taxon>Spermatophyta</taxon>
        <taxon>Magnoliopsida</taxon>
        <taxon>eudicotyledons</taxon>
        <taxon>Gunneridae</taxon>
        <taxon>Pentapetalae</taxon>
        <taxon>rosids</taxon>
        <taxon>fabids</taxon>
        <taxon>Rosales</taxon>
        <taxon>Rhamnaceae</taxon>
        <taxon>Paliureae</taxon>
        <taxon>Ziziphus</taxon>
    </lineage>
</organism>
<dbReference type="InterPro" id="IPR036259">
    <property type="entry name" value="MFS_trans_sf"/>
</dbReference>
<dbReference type="PANTHER" id="PTHR48021:SF93">
    <property type="entry name" value="SUGAR TRANSPORTER ERD6-LIKE 1-RELATED"/>
    <property type="match status" value="1"/>
</dbReference>
<comment type="similarity">
    <text evidence="1">Belongs to the major facilitator superfamily. Sugar transporter (TC 2.A.1.1) family.</text>
</comment>
<protein>
    <submittedName>
        <fullName evidence="5">Sugar transporter ESL1-like</fullName>
    </submittedName>
</protein>
<dbReference type="Proteomes" id="UP001652623">
    <property type="component" value="Chromosome 10"/>
</dbReference>
<sequence length="153" mass="15969">MEEGLLTRSITVDHDAKSKSRGLGGDCTDTQPNDSPATFVVVLSTLVALCGSLCCGCIIGYSSPAESGIIEDLDLSIAAYLVFGSIATVGGLAGALVNGRITDLTGCRVLLGGWISTAFAKVLFSFFHIAVVIHFDVRMFNPSSIFHLAIQAA</sequence>
<proteinExistence type="inferred from homology"/>
<feature type="transmembrane region" description="Helical" evidence="3">
    <location>
        <begin position="109"/>
        <end position="133"/>
    </location>
</feature>
<dbReference type="PANTHER" id="PTHR48021">
    <property type="match status" value="1"/>
</dbReference>
<evidence type="ECO:0000313" key="4">
    <source>
        <dbReference type="Proteomes" id="UP001652623"/>
    </source>
</evidence>
<keyword evidence="3" id="KW-0812">Transmembrane</keyword>
<keyword evidence="4" id="KW-1185">Reference proteome</keyword>
<dbReference type="SUPFAM" id="SSF103473">
    <property type="entry name" value="MFS general substrate transporter"/>
    <property type="match status" value="1"/>
</dbReference>
<feature type="transmembrane region" description="Helical" evidence="3">
    <location>
        <begin position="73"/>
        <end position="97"/>
    </location>
</feature>
<reference evidence="5" key="1">
    <citation type="submission" date="2025-08" db="UniProtKB">
        <authorList>
            <consortium name="RefSeq"/>
        </authorList>
    </citation>
    <scope>IDENTIFICATION</scope>
    <source>
        <tissue evidence="5">Seedling</tissue>
    </source>
</reference>
<keyword evidence="3" id="KW-0472">Membrane</keyword>
<feature type="transmembrane region" description="Helical" evidence="3">
    <location>
        <begin position="39"/>
        <end position="61"/>
    </location>
</feature>
<dbReference type="RefSeq" id="XP_060668136.1">
    <property type="nucleotide sequence ID" value="XM_060812153.1"/>
</dbReference>
<keyword evidence="3" id="KW-1133">Transmembrane helix</keyword>
<keyword evidence="2" id="KW-0762">Sugar transport</keyword>
<evidence type="ECO:0000256" key="1">
    <source>
        <dbReference type="ARBA" id="ARBA00010992"/>
    </source>
</evidence>
<gene>
    <name evidence="5" type="primary">LOC132799697</name>
</gene>